<dbReference type="PROSITE" id="PS50939">
    <property type="entry name" value="CYTOCHROME_B561"/>
    <property type="match status" value="1"/>
</dbReference>
<evidence type="ECO:0000256" key="3">
    <source>
        <dbReference type="ARBA" id="ARBA00022692"/>
    </source>
</evidence>
<dbReference type="CDD" id="cd08760">
    <property type="entry name" value="Cyt_b561_FRRS1_like"/>
    <property type="match status" value="1"/>
</dbReference>
<dbReference type="SMART" id="SM00665">
    <property type="entry name" value="B561"/>
    <property type="match status" value="1"/>
</dbReference>
<keyword evidence="4" id="KW-0249">Electron transport</keyword>
<evidence type="ECO:0000256" key="2">
    <source>
        <dbReference type="ARBA" id="ARBA00022448"/>
    </source>
</evidence>
<feature type="signal peptide" evidence="8">
    <location>
        <begin position="1"/>
        <end position="23"/>
    </location>
</feature>
<evidence type="ECO:0000256" key="1">
    <source>
        <dbReference type="ARBA" id="ARBA00004370"/>
    </source>
</evidence>
<proteinExistence type="predicted"/>
<feature type="transmembrane region" description="Helical" evidence="7">
    <location>
        <begin position="273"/>
        <end position="291"/>
    </location>
</feature>
<dbReference type="Pfam" id="PF16010">
    <property type="entry name" value="CDH-cyt"/>
    <property type="match status" value="1"/>
</dbReference>
<feature type="transmembrane region" description="Helical" evidence="7">
    <location>
        <begin position="203"/>
        <end position="228"/>
    </location>
</feature>
<protein>
    <submittedName>
        <fullName evidence="10">Cytochrome b561 domain-containing protein</fullName>
    </submittedName>
</protein>
<sequence length="432" mass="47999">MPPFRLSPLLLLLWVQSLFLVRAASVGDSGCNLFFCLNITITHDVMTFEVTPVFEPFGWVGLGFGRQMKGTHMVVLWENEDSSKILSQRYGVGHVEPVLEPSPPRIATMVSPTVGIGESLAHTHTNYSTTTFQIPVNKTDPRPGQIIWAYSLRRPEPEPSSDLTGHYVAGTVNMRFQKTVPDFPGVLTETEESYEPLPRHQKLIWHGILLSVGFLVVLPTGSLVARWGRTFTPRWFKAHRLINFGIALPTIAAGFILGPLAVLDRQATHFADAHQICGVLLFAVYIGQLFMGRYIHARRDVEGRSPHPPANILHAVLGISIVVGAFLQVRSGFGEWSMKTGQPDVSRWCHDLLAAWSLILPILYLGGLALLKRQFVQEQQQGRTYDDSPEGKNYIALAAAPSPMMFESEHEPHMAAYSELESGVPLLHRVAV</sequence>
<keyword evidence="2" id="KW-0813">Transport</keyword>
<evidence type="ECO:0000313" key="10">
    <source>
        <dbReference type="EMBL" id="KAK7015034.1"/>
    </source>
</evidence>
<reference evidence="10 11" key="1">
    <citation type="journal article" date="2024" name="J Genomics">
        <title>Draft genome sequencing and assembly of Favolaschia claudopus CIRM-BRFM 2984 isolated from oak limbs.</title>
        <authorList>
            <person name="Navarro D."/>
            <person name="Drula E."/>
            <person name="Chaduli D."/>
            <person name="Cazenave R."/>
            <person name="Ahrendt S."/>
            <person name="Wang J."/>
            <person name="Lipzen A."/>
            <person name="Daum C."/>
            <person name="Barry K."/>
            <person name="Grigoriev I.V."/>
            <person name="Favel A."/>
            <person name="Rosso M.N."/>
            <person name="Martin F."/>
        </authorList>
    </citation>
    <scope>NUCLEOTIDE SEQUENCE [LARGE SCALE GENOMIC DNA]</scope>
    <source>
        <strain evidence="10 11">CIRM-BRFM 2984</strain>
    </source>
</reference>
<evidence type="ECO:0000256" key="7">
    <source>
        <dbReference type="SAM" id="Phobius"/>
    </source>
</evidence>
<keyword evidence="6 7" id="KW-0472">Membrane</keyword>
<keyword evidence="8" id="KW-0732">Signal</keyword>
<dbReference type="Gene3D" id="2.60.40.1210">
    <property type="entry name" value="Cellobiose dehydrogenase, cytochrome domain"/>
    <property type="match status" value="1"/>
</dbReference>
<evidence type="ECO:0000259" key="9">
    <source>
        <dbReference type="PROSITE" id="PS50939"/>
    </source>
</evidence>
<accession>A0AAW0AQ50</accession>
<evidence type="ECO:0000256" key="8">
    <source>
        <dbReference type="SAM" id="SignalP"/>
    </source>
</evidence>
<dbReference type="AlphaFoldDB" id="A0AAW0AQ50"/>
<dbReference type="PANTHER" id="PTHR47797:SF3">
    <property type="entry name" value="CYTOCHROME B561 DOMAIN-CONTAINING PROTEIN"/>
    <property type="match status" value="1"/>
</dbReference>
<evidence type="ECO:0000256" key="4">
    <source>
        <dbReference type="ARBA" id="ARBA00022982"/>
    </source>
</evidence>
<name>A0AAW0AQ50_9AGAR</name>
<comment type="subcellular location">
    <subcellularLocation>
        <location evidence="1">Membrane</location>
    </subcellularLocation>
</comment>
<dbReference type="SMART" id="SM00664">
    <property type="entry name" value="DoH"/>
    <property type="match status" value="1"/>
</dbReference>
<keyword evidence="3 7" id="KW-0812">Transmembrane</keyword>
<dbReference type="InterPro" id="IPR006593">
    <property type="entry name" value="Cyt_b561/ferric_Rdtase_TM"/>
</dbReference>
<dbReference type="EMBL" id="JAWWNJ010000055">
    <property type="protein sequence ID" value="KAK7015034.1"/>
    <property type="molecule type" value="Genomic_DNA"/>
</dbReference>
<evidence type="ECO:0000313" key="11">
    <source>
        <dbReference type="Proteomes" id="UP001362999"/>
    </source>
</evidence>
<dbReference type="InterPro" id="IPR005018">
    <property type="entry name" value="DOMON_domain"/>
</dbReference>
<feature type="domain" description="Cytochrome b561" evidence="9">
    <location>
        <begin position="160"/>
        <end position="373"/>
    </location>
</feature>
<evidence type="ECO:0000256" key="6">
    <source>
        <dbReference type="ARBA" id="ARBA00023136"/>
    </source>
</evidence>
<keyword evidence="11" id="KW-1185">Reference proteome</keyword>
<organism evidence="10 11">
    <name type="scientific">Favolaschia claudopus</name>
    <dbReference type="NCBI Taxonomy" id="2862362"/>
    <lineage>
        <taxon>Eukaryota</taxon>
        <taxon>Fungi</taxon>
        <taxon>Dikarya</taxon>
        <taxon>Basidiomycota</taxon>
        <taxon>Agaricomycotina</taxon>
        <taxon>Agaricomycetes</taxon>
        <taxon>Agaricomycetidae</taxon>
        <taxon>Agaricales</taxon>
        <taxon>Marasmiineae</taxon>
        <taxon>Mycenaceae</taxon>
        <taxon>Favolaschia</taxon>
    </lineage>
</organism>
<dbReference type="SUPFAM" id="SSF49344">
    <property type="entry name" value="CBD9-like"/>
    <property type="match status" value="1"/>
</dbReference>
<dbReference type="Proteomes" id="UP001362999">
    <property type="component" value="Unassembled WGS sequence"/>
</dbReference>
<dbReference type="Gene3D" id="1.20.120.1770">
    <property type="match status" value="1"/>
</dbReference>
<gene>
    <name evidence="10" type="ORF">R3P38DRAFT_2999076</name>
</gene>
<feature type="transmembrane region" description="Helical" evidence="7">
    <location>
        <begin position="353"/>
        <end position="371"/>
    </location>
</feature>
<dbReference type="Pfam" id="PF03188">
    <property type="entry name" value="Cytochrom_B561"/>
    <property type="match status" value="1"/>
</dbReference>
<dbReference type="InterPro" id="IPR015920">
    <property type="entry name" value="Cellobiose_DH-like_cyt"/>
</dbReference>
<comment type="caution">
    <text evidence="10">The sequence shown here is derived from an EMBL/GenBank/DDBJ whole genome shotgun (WGS) entry which is preliminary data.</text>
</comment>
<feature type="chain" id="PRO_5043889125" evidence="8">
    <location>
        <begin position="24"/>
        <end position="432"/>
    </location>
</feature>
<evidence type="ECO:0000256" key="5">
    <source>
        <dbReference type="ARBA" id="ARBA00022989"/>
    </source>
</evidence>
<keyword evidence="5 7" id="KW-1133">Transmembrane helix</keyword>
<feature type="transmembrane region" description="Helical" evidence="7">
    <location>
        <begin position="312"/>
        <end position="333"/>
    </location>
</feature>
<feature type="transmembrane region" description="Helical" evidence="7">
    <location>
        <begin position="240"/>
        <end position="261"/>
    </location>
</feature>
<dbReference type="PANTHER" id="PTHR47797">
    <property type="entry name" value="DEHYDROGENASE, PUTATIVE (AFU_ORTHOLOGUE AFUA_8G05805)-RELATED"/>
    <property type="match status" value="1"/>
</dbReference>
<dbReference type="GO" id="GO:0016020">
    <property type="term" value="C:membrane"/>
    <property type="evidence" value="ECO:0007669"/>
    <property type="project" value="UniProtKB-SubCell"/>
</dbReference>